<comment type="caution">
    <text evidence="2">The sequence shown here is derived from an EMBL/GenBank/DDBJ whole genome shotgun (WGS) entry which is preliminary data.</text>
</comment>
<gene>
    <name evidence="2" type="ORF">EVOR1521_LOCUS24577</name>
</gene>
<dbReference type="Proteomes" id="UP001178507">
    <property type="component" value="Unassembled WGS sequence"/>
</dbReference>
<evidence type="ECO:0000256" key="1">
    <source>
        <dbReference type="SAM" id="MobiDB-lite"/>
    </source>
</evidence>
<feature type="compositionally biased region" description="Polar residues" evidence="1">
    <location>
        <begin position="189"/>
        <end position="203"/>
    </location>
</feature>
<evidence type="ECO:0000313" key="3">
    <source>
        <dbReference type="Proteomes" id="UP001178507"/>
    </source>
</evidence>
<dbReference type="AlphaFoldDB" id="A0AA36JA07"/>
<feature type="region of interest" description="Disordered" evidence="1">
    <location>
        <begin position="168"/>
        <end position="250"/>
    </location>
</feature>
<accession>A0AA36JA07</accession>
<keyword evidence="3" id="KW-1185">Reference proteome</keyword>
<evidence type="ECO:0000313" key="2">
    <source>
        <dbReference type="EMBL" id="CAJ1401430.1"/>
    </source>
</evidence>
<sequence>MANSEEHVVPRVNAFRGFMSQVCEQVCMEFEREVTQMSEDILMYRGELAKCADLLAYQLGKEKQYHNMLENIAGNTSTLIGKSSELGQKHSATEPLREQMNQLMEAMFNTHKDAHYGHAGIHDEHRQMVESHLMTSAQLQNQAEAVQAELDSIMRVLSVPVVSYTKAQNVPRPSLTQSPQQSRNPQSPGTAGQSPSANFSLGASPNAKPARGPTGGQVQTMSGYGNRASGPGAGGTGMGGMSMGNRGQMA</sequence>
<feature type="compositionally biased region" description="Low complexity" evidence="1">
    <location>
        <begin position="177"/>
        <end position="188"/>
    </location>
</feature>
<feature type="compositionally biased region" description="Gly residues" evidence="1">
    <location>
        <begin position="231"/>
        <end position="242"/>
    </location>
</feature>
<protein>
    <submittedName>
        <fullName evidence="2">Uncharacterized protein</fullName>
    </submittedName>
</protein>
<reference evidence="2" key="1">
    <citation type="submission" date="2023-08" db="EMBL/GenBank/DDBJ databases">
        <authorList>
            <person name="Chen Y."/>
            <person name="Shah S."/>
            <person name="Dougan E. K."/>
            <person name="Thang M."/>
            <person name="Chan C."/>
        </authorList>
    </citation>
    <scope>NUCLEOTIDE SEQUENCE</scope>
</reference>
<name>A0AA36JA07_9DINO</name>
<organism evidence="2 3">
    <name type="scientific">Effrenium voratum</name>
    <dbReference type="NCBI Taxonomy" id="2562239"/>
    <lineage>
        <taxon>Eukaryota</taxon>
        <taxon>Sar</taxon>
        <taxon>Alveolata</taxon>
        <taxon>Dinophyceae</taxon>
        <taxon>Suessiales</taxon>
        <taxon>Symbiodiniaceae</taxon>
        <taxon>Effrenium</taxon>
    </lineage>
</organism>
<proteinExistence type="predicted"/>
<dbReference type="EMBL" id="CAUJNA010003415">
    <property type="protein sequence ID" value="CAJ1401430.1"/>
    <property type="molecule type" value="Genomic_DNA"/>
</dbReference>